<reference evidence="2" key="1">
    <citation type="submission" date="2022-10" db="EMBL/GenBank/DDBJ databases">
        <title>Description of microaerobic benzene degrading bacteria.</title>
        <authorList>
            <person name="Bedics A."/>
            <person name="Tancsics A."/>
            <person name="Banerjee S."/>
        </authorList>
    </citation>
    <scope>NUCLEOTIDE SEQUENCE</scope>
    <source>
        <strain evidence="2">D2M1</strain>
    </source>
</reference>
<keyword evidence="1" id="KW-1133">Transmembrane helix</keyword>
<dbReference type="InterPro" id="IPR021762">
    <property type="entry name" value="DUF3325"/>
</dbReference>
<name>A0ABT5RUD6_9BURK</name>
<keyword evidence="1" id="KW-0812">Transmembrane</keyword>
<keyword evidence="3" id="KW-1185">Reference proteome</keyword>
<evidence type="ECO:0000313" key="3">
    <source>
        <dbReference type="Proteomes" id="UP001148932"/>
    </source>
</evidence>
<evidence type="ECO:0000313" key="2">
    <source>
        <dbReference type="EMBL" id="MDD2177320.1"/>
    </source>
</evidence>
<dbReference type="EMBL" id="JAPCKI010000003">
    <property type="protein sequence ID" value="MDD2177320.1"/>
    <property type="molecule type" value="Genomic_DNA"/>
</dbReference>
<dbReference type="RefSeq" id="WP_274108878.1">
    <property type="nucleotide sequence ID" value="NZ_JAPCKI010000003.1"/>
</dbReference>
<dbReference type="Pfam" id="PF11804">
    <property type="entry name" value="DUF3325"/>
    <property type="match status" value="1"/>
</dbReference>
<sequence length="111" mass="11517">MSAFLLCFAAWSAIALGMDRHHEDALGHEGAVPRLAALRRSGWLLLVLSLWLATAHPPGGVPASLGVAAWAVALSMAAVAVTATVTWQPRRTPEMGGAALLAGLLARALGW</sequence>
<comment type="caution">
    <text evidence="2">The sequence shown here is derived from an EMBL/GenBank/DDBJ whole genome shotgun (WGS) entry which is preliminary data.</text>
</comment>
<keyword evidence="1" id="KW-0472">Membrane</keyword>
<proteinExistence type="predicted"/>
<protein>
    <submittedName>
        <fullName evidence="2">DUF3325 domain-containing protein</fullName>
    </submittedName>
</protein>
<feature type="transmembrane region" description="Helical" evidence="1">
    <location>
        <begin position="65"/>
        <end position="87"/>
    </location>
</feature>
<organism evidence="2 3">
    <name type="scientific">Acidovorax benzenivorans</name>
    <dbReference type="NCBI Taxonomy" id="2987520"/>
    <lineage>
        <taxon>Bacteria</taxon>
        <taxon>Pseudomonadati</taxon>
        <taxon>Pseudomonadota</taxon>
        <taxon>Betaproteobacteria</taxon>
        <taxon>Burkholderiales</taxon>
        <taxon>Comamonadaceae</taxon>
        <taxon>Acidovorax</taxon>
    </lineage>
</organism>
<accession>A0ABT5RUD6</accession>
<gene>
    <name evidence="2" type="ORF">OIN59_07720</name>
</gene>
<dbReference type="Proteomes" id="UP001148932">
    <property type="component" value="Unassembled WGS sequence"/>
</dbReference>
<evidence type="ECO:0000256" key="1">
    <source>
        <dbReference type="SAM" id="Phobius"/>
    </source>
</evidence>